<dbReference type="AlphaFoldDB" id="A0A423WPA3"/>
<dbReference type="OrthoDB" id="5404004at2759"/>
<comment type="caution">
    <text evidence="2">The sequence shown here is derived from an EMBL/GenBank/DDBJ whole genome shotgun (WGS) entry which is preliminary data.</text>
</comment>
<dbReference type="STRING" id="252740.A0A423WPA3"/>
<dbReference type="EMBL" id="LJZO01000001">
    <property type="protein sequence ID" value="ROW05277.1"/>
    <property type="molecule type" value="Genomic_DNA"/>
</dbReference>
<proteinExistence type="predicted"/>
<evidence type="ECO:0000313" key="2">
    <source>
        <dbReference type="EMBL" id="ROW05277.1"/>
    </source>
</evidence>
<feature type="compositionally biased region" description="Polar residues" evidence="1">
    <location>
        <begin position="373"/>
        <end position="408"/>
    </location>
</feature>
<sequence length="649" mass="70463">MAYPRPRTSGGLTAERSTRANFDKRMSKDDMFFNDSARQKHTFDKRISRDDMHIMSRVAPMSQYHVPVRGSSLTPEHSPHYPVIHEVSIPIGMQTPESMKSGDTPIGMAIGSPSVPSVDTPRRQAQASSQTAISSQSSAAAAAPTGSLQRKKTGRRTLFGLFSGGKKKEEAQGSGQAEAGKSTTALGRLRAASTSTVNVSAKGTPTRSQTQTDRKLPRHKPIMIRSQTLPYNPDEAPSQPEGAVRPNLRTKASEPYIRKGNMYQRPQPSSSIPPVPSFLDVHIPDVTLERYSVMFSDVLNEGPRQETAVSLLARRQATLERLKTINNTISIEETGKEQSRQRRATSPQPAPSPKLTLFPMPPTGHVTPAIDTPKSQSRLARSKTSPGRIPTPTQATFDIQQGGPTTANAPHAKTLTVPNPFESSPQAMPKSGKREMTPIYPTDTSFHFGPDDPVTILESPTDLDPPEELIITQPFRPTLHEPQWQMIPPPPVSTSPEAPSVQSSTTSGVRRRSPSSASTATARTHTTKPSSEMDDADAAFQNAVEVSIARQISISRQQRELLRPLQARRAGAGGPAGAREIASPLGVKVVKSPSPTRRLADEEAIKGTKAIKETKISTPTLVIPREHPVNPAHLAQNRKSEWAVVEDGE</sequence>
<dbReference type="Proteomes" id="UP000284375">
    <property type="component" value="Unassembled WGS sequence"/>
</dbReference>
<feature type="region of interest" description="Disordered" evidence="1">
    <location>
        <begin position="481"/>
        <end position="535"/>
    </location>
</feature>
<organism evidence="2 3">
    <name type="scientific">Cytospora chrysosperma</name>
    <name type="common">Cytospora canker fungus</name>
    <name type="synonym">Sphaeria chrysosperma</name>
    <dbReference type="NCBI Taxonomy" id="252740"/>
    <lineage>
        <taxon>Eukaryota</taxon>
        <taxon>Fungi</taxon>
        <taxon>Dikarya</taxon>
        <taxon>Ascomycota</taxon>
        <taxon>Pezizomycotina</taxon>
        <taxon>Sordariomycetes</taxon>
        <taxon>Sordariomycetidae</taxon>
        <taxon>Diaporthales</taxon>
        <taxon>Cytosporaceae</taxon>
        <taxon>Cytospora</taxon>
    </lineage>
</organism>
<feature type="region of interest" description="Disordered" evidence="1">
    <location>
        <begin position="108"/>
        <end position="216"/>
    </location>
</feature>
<name>A0A423WPA3_CYTCH</name>
<keyword evidence="3" id="KW-1185">Reference proteome</keyword>
<feature type="compositionally biased region" description="Polar residues" evidence="1">
    <location>
        <begin position="192"/>
        <end position="211"/>
    </location>
</feature>
<evidence type="ECO:0000256" key="1">
    <source>
        <dbReference type="SAM" id="MobiDB-lite"/>
    </source>
</evidence>
<feature type="region of interest" description="Disordered" evidence="1">
    <location>
        <begin position="330"/>
        <end position="436"/>
    </location>
</feature>
<feature type="compositionally biased region" description="Low complexity" evidence="1">
    <location>
        <begin position="124"/>
        <end position="143"/>
    </location>
</feature>
<feature type="compositionally biased region" description="Low complexity" evidence="1">
    <location>
        <begin position="514"/>
        <end position="524"/>
    </location>
</feature>
<reference evidence="2 3" key="1">
    <citation type="submission" date="2015-09" db="EMBL/GenBank/DDBJ databases">
        <title>Host preference determinants of Valsa canker pathogens revealed by comparative genomics.</title>
        <authorList>
            <person name="Yin Z."/>
            <person name="Huang L."/>
        </authorList>
    </citation>
    <scope>NUCLEOTIDE SEQUENCE [LARGE SCALE GENOMIC DNA]</scope>
    <source>
        <strain evidence="2 3">YSFL</strain>
    </source>
</reference>
<feature type="region of interest" description="Disordered" evidence="1">
    <location>
        <begin position="1"/>
        <end position="23"/>
    </location>
</feature>
<protein>
    <submittedName>
        <fullName evidence="2">Uncharacterized protein</fullName>
    </submittedName>
</protein>
<gene>
    <name evidence="2" type="ORF">VSDG_00159</name>
</gene>
<accession>A0A423WPA3</accession>
<evidence type="ECO:0000313" key="3">
    <source>
        <dbReference type="Proteomes" id="UP000284375"/>
    </source>
</evidence>